<evidence type="ECO:0000313" key="1">
    <source>
        <dbReference type="EMBL" id="MDQ0484539.1"/>
    </source>
</evidence>
<evidence type="ECO:0000313" key="2">
    <source>
        <dbReference type="Proteomes" id="UP001226720"/>
    </source>
</evidence>
<sequence length="61" mass="7218">MKYLIDHTKRVIHRTTFAGDQCEFHTTPIDKREGTYDNLYLKKLVDKESYEVCIHCKGSIK</sequence>
<organism evidence="1 2">
    <name type="scientific">Guptibacillus hwajinpoensis</name>
    <dbReference type="NCBI Taxonomy" id="208199"/>
    <lineage>
        <taxon>Bacteria</taxon>
        <taxon>Bacillati</taxon>
        <taxon>Bacillota</taxon>
        <taxon>Bacilli</taxon>
        <taxon>Bacillales</taxon>
        <taxon>Guptibacillaceae</taxon>
        <taxon>Guptibacillus</taxon>
    </lineage>
</organism>
<protein>
    <submittedName>
        <fullName evidence="1">Uncharacterized protein</fullName>
    </submittedName>
</protein>
<accession>A0ABU0K8B5</accession>
<keyword evidence="2" id="KW-1185">Reference proteome</keyword>
<gene>
    <name evidence="1" type="ORF">QO000_003523</name>
</gene>
<proteinExistence type="predicted"/>
<dbReference type="EMBL" id="JAUSWM010000008">
    <property type="protein sequence ID" value="MDQ0484539.1"/>
    <property type="molecule type" value="Genomic_DNA"/>
</dbReference>
<comment type="caution">
    <text evidence="1">The sequence shown here is derived from an EMBL/GenBank/DDBJ whole genome shotgun (WGS) entry which is preliminary data.</text>
</comment>
<name>A0ABU0K8B5_9BACL</name>
<dbReference type="RefSeq" id="WP_301551588.1">
    <property type="nucleotide sequence ID" value="NZ_JAQRMZ010000004.1"/>
</dbReference>
<dbReference type="GeneID" id="301327116"/>
<reference evidence="1" key="1">
    <citation type="submission" date="2023-07" db="EMBL/GenBank/DDBJ databases">
        <title>Genomic Encyclopedia of Type Strains, Phase IV (KMG-IV): sequencing the most valuable type-strain genomes for metagenomic binning, comparative biology and taxonomic classification.</title>
        <authorList>
            <person name="Goeker M."/>
        </authorList>
    </citation>
    <scope>NUCLEOTIDE SEQUENCE [LARGE SCALE GENOMIC DNA]</scope>
    <source>
        <strain evidence="1">JSM 076093</strain>
    </source>
</reference>
<dbReference type="Proteomes" id="UP001226720">
    <property type="component" value="Unassembled WGS sequence"/>
</dbReference>